<dbReference type="STRING" id="1317117.ATO7_13513"/>
<keyword evidence="9 12" id="KW-0521">NADP</keyword>
<dbReference type="GO" id="GO:0008270">
    <property type="term" value="F:zinc ion binding"/>
    <property type="evidence" value="ECO:0007669"/>
    <property type="project" value="InterPro"/>
</dbReference>
<dbReference type="GO" id="GO:0008703">
    <property type="term" value="F:5-amino-6-(5-phosphoribosylamino)uracil reductase activity"/>
    <property type="evidence" value="ECO:0007669"/>
    <property type="project" value="UniProtKB-EC"/>
</dbReference>
<dbReference type="PANTHER" id="PTHR38011">
    <property type="entry name" value="DIHYDROFOLATE REDUCTASE FAMILY PROTEIN (AFU_ORTHOLOGUE AFUA_8G06820)"/>
    <property type="match status" value="1"/>
</dbReference>
<name>A0A1Y1SCG6_9GAMM</name>
<evidence type="ECO:0000256" key="4">
    <source>
        <dbReference type="ARBA" id="ARBA00005259"/>
    </source>
</evidence>
<comment type="pathway">
    <text evidence="3 12">Cofactor biosynthesis; riboflavin biosynthesis; 5-amino-6-(D-ribitylamino)uracil from GTP: step 3/4.</text>
</comment>
<dbReference type="SUPFAM" id="SSF53927">
    <property type="entry name" value="Cytidine deaminase-like"/>
    <property type="match status" value="1"/>
</dbReference>
<evidence type="ECO:0000256" key="11">
    <source>
        <dbReference type="ARBA" id="ARBA00023268"/>
    </source>
</evidence>
<protein>
    <recommendedName>
        <fullName evidence="12">Riboflavin biosynthesis protein RibD</fullName>
    </recommendedName>
    <domain>
        <recommendedName>
            <fullName evidence="12">Diaminohydroxyphosphoribosylaminopyrimidine deaminase</fullName>
            <shortName evidence="12">DRAP deaminase</shortName>
            <ecNumber evidence="12">3.5.4.26</ecNumber>
        </recommendedName>
        <alternativeName>
            <fullName evidence="12">Riboflavin-specific deaminase</fullName>
        </alternativeName>
    </domain>
    <domain>
        <recommendedName>
            <fullName evidence="12">5-amino-6-(5-phosphoribosylamino)uracil reductase</fullName>
            <ecNumber evidence="12">1.1.1.193</ecNumber>
        </recommendedName>
        <alternativeName>
            <fullName evidence="12">HTP reductase</fullName>
        </alternativeName>
    </domain>
</protein>
<keyword evidence="6 12" id="KW-0686">Riboflavin biosynthesis</keyword>
<feature type="binding site" evidence="15">
    <location>
        <position position="77"/>
    </location>
    <ligand>
        <name>Zn(2+)</name>
        <dbReference type="ChEBI" id="CHEBI:29105"/>
        <note>catalytic</note>
    </ligand>
</feature>
<evidence type="ECO:0000256" key="2">
    <source>
        <dbReference type="ARBA" id="ARBA00004882"/>
    </source>
</evidence>
<dbReference type="InterPro" id="IPR002734">
    <property type="entry name" value="RibDG_C"/>
</dbReference>
<feature type="binding site" evidence="14">
    <location>
        <begin position="284"/>
        <end position="290"/>
    </location>
    <ligand>
        <name>NADP(+)</name>
        <dbReference type="ChEBI" id="CHEBI:58349"/>
    </ligand>
</feature>
<sequence length="352" mass="37796">MSLRDGQFLARAIRLAARGRLSCAPNPQVGCVIVRGDVIVGEGWHQRAGQAHAEVNALAMAGDRARGATAYVSLEPCNHQGRTGPCSQALIKAGIKRVVFAAPDASGASGGAQALREAGVEVSSGLLQAEAAALNPGFHRRMSGGRPWLRMKLAMSLDGRSALPDGRSQWITGAQARLDGHRWRARSCAMITGVGTVLADDPQMTARLPHDSVQQPLRVVLDREHRTPRDARLRADEHYLILHASRDPVRNGQSLPVCDERLDLHAAVDALAARGCNEILVEAGPTVSAAFLRAELVDEVIIYAAPALLGQGLPAAELGVLDDLDARIRLDWLDSRRIGDDLRIIARPQTRI</sequence>
<dbReference type="EC" id="3.5.4.26" evidence="12"/>
<feature type="binding site" evidence="14">
    <location>
        <position position="154"/>
    </location>
    <ligand>
        <name>NADP(+)</name>
        <dbReference type="ChEBI" id="CHEBI:58349"/>
    </ligand>
</feature>
<dbReference type="UniPathway" id="UPA00275">
    <property type="reaction ID" value="UER00401"/>
</dbReference>
<comment type="cofactor">
    <cofactor evidence="12 15">
        <name>Zn(2+)</name>
        <dbReference type="ChEBI" id="CHEBI:29105"/>
    </cofactor>
    <text evidence="12 15">Binds 1 zinc ion.</text>
</comment>
<dbReference type="Pfam" id="PF00383">
    <property type="entry name" value="dCMP_cyt_deam_1"/>
    <property type="match status" value="1"/>
</dbReference>
<dbReference type="RefSeq" id="WP_083562577.1">
    <property type="nucleotide sequence ID" value="NZ_AQQV01000003.1"/>
</dbReference>
<proteinExistence type="inferred from homology"/>
<keyword evidence="7 12" id="KW-0479">Metal-binding</keyword>
<dbReference type="Gene3D" id="3.40.430.10">
    <property type="entry name" value="Dihydrofolate Reductase, subunit A"/>
    <property type="match status" value="1"/>
</dbReference>
<dbReference type="GO" id="GO:0008835">
    <property type="term" value="F:diaminohydroxyphosphoribosylaminopyrimidine deaminase activity"/>
    <property type="evidence" value="ECO:0007669"/>
    <property type="project" value="UniProtKB-EC"/>
</dbReference>
<feature type="binding site" evidence="14">
    <location>
        <position position="282"/>
    </location>
    <ligand>
        <name>substrate</name>
    </ligand>
</feature>
<dbReference type="InterPro" id="IPR016193">
    <property type="entry name" value="Cytidine_deaminase-like"/>
</dbReference>
<dbReference type="NCBIfam" id="TIGR00326">
    <property type="entry name" value="eubact_ribD"/>
    <property type="match status" value="1"/>
</dbReference>
<dbReference type="InterPro" id="IPR016192">
    <property type="entry name" value="APOBEC/CMP_deaminase_Zn-bd"/>
</dbReference>
<evidence type="ECO:0000313" key="18">
    <source>
        <dbReference type="Proteomes" id="UP000192342"/>
    </source>
</evidence>
<feature type="binding site" evidence="14">
    <location>
        <position position="184"/>
    </location>
    <ligand>
        <name>substrate</name>
    </ligand>
</feature>
<evidence type="ECO:0000256" key="13">
    <source>
        <dbReference type="PIRSR" id="PIRSR006769-1"/>
    </source>
</evidence>
<dbReference type="PANTHER" id="PTHR38011:SF7">
    <property type="entry name" value="2,5-DIAMINO-6-RIBOSYLAMINO-4(3H)-PYRIMIDINONE 5'-PHOSPHATE REDUCTASE"/>
    <property type="match status" value="1"/>
</dbReference>
<dbReference type="Gene3D" id="3.40.140.10">
    <property type="entry name" value="Cytidine Deaminase, domain 2"/>
    <property type="match status" value="1"/>
</dbReference>
<comment type="catalytic activity">
    <reaction evidence="12">
        <text>2,5-diamino-6-hydroxy-4-(5-phosphoribosylamino)-pyrimidine + H2O + H(+) = 5-amino-6-(5-phospho-D-ribosylamino)uracil + NH4(+)</text>
        <dbReference type="Rhea" id="RHEA:21868"/>
        <dbReference type="ChEBI" id="CHEBI:15377"/>
        <dbReference type="ChEBI" id="CHEBI:15378"/>
        <dbReference type="ChEBI" id="CHEBI:28938"/>
        <dbReference type="ChEBI" id="CHEBI:58453"/>
        <dbReference type="ChEBI" id="CHEBI:58614"/>
        <dbReference type="EC" id="3.5.4.26"/>
    </reaction>
</comment>
<keyword evidence="8 12" id="KW-0862">Zinc</keyword>
<evidence type="ECO:0000256" key="1">
    <source>
        <dbReference type="ARBA" id="ARBA00002151"/>
    </source>
</evidence>
<evidence type="ECO:0000256" key="6">
    <source>
        <dbReference type="ARBA" id="ARBA00022619"/>
    </source>
</evidence>
<evidence type="ECO:0000256" key="12">
    <source>
        <dbReference type="PIRNR" id="PIRNR006769"/>
    </source>
</evidence>
<dbReference type="Proteomes" id="UP000192342">
    <property type="component" value="Unassembled WGS sequence"/>
</dbReference>
<dbReference type="GO" id="GO:0009231">
    <property type="term" value="P:riboflavin biosynthetic process"/>
    <property type="evidence" value="ECO:0007669"/>
    <property type="project" value="UniProtKB-UniPathway"/>
</dbReference>
<evidence type="ECO:0000259" key="16">
    <source>
        <dbReference type="PROSITE" id="PS51747"/>
    </source>
</evidence>
<feature type="binding site" evidence="15">
    <location>
        <position position="52"/>
    </location>
    <ligand>
        <name>Zn(2+)</name>
        <dbReference type="ChEBI" id="CHEBI:29105"/>
        <note>catalytic</note>
    </ligand>
</feature>
<keyword evidence="10 12" id="KW-0560">Oxidoreductase</keyword>
<feature type="binding site" evidence="14">
    <location>
        <position position="168"/>
    </location>
    <ligand>
        <name>substrate</name>
    </ligand>
</feature>
<evidence type="ECO:0000256" key="3">
    <source>
        <dbReference type="ARBA" id="ARBA00004910"/>
    </source>
</evidence>
<dbReference type="InterPro" id="IPR011549">
    <property type="entry name" value="RibD_C"/>
</dbReference>
<keyword evidence="11" id="KW-0511">Multifunctional enzyme</keyword>
<evidence type="ECO:0000313" key="17">
    <source>
        <dbReference type="EMBL" id="ORE86318.1"/>
    </source>
</evidence>
<dbReference type="PROSITE" id="PS00903">
    <property type="entry name" value="CYT_DCMP_DEAMINASES_1"/>
    <property type="match status" value="1"/>
</dbReference>
<keyword evidence="18" id="KW-1185">Reference proteome</keyword>
<organism evidence="17 18">
    <name type="scientific">Oceanococcus atlanticus</name>
    <dbReference type="NCBI Taxonomy" id="1317117"/>
    <lineage>
        <taxon>Bacteria</taxon>
        <taxon>Pseudomonadati</taxon>
        <taxon>Pseudomonadota</taxon>
        <taxon>Gammaproteobacteria</taxon>
        <taxon>Chromatiales</taxon>
        <taxon>Oceanococcaceae</taxon>
        <taxon>Oceanococcus</taxon>
    </lineage>
</organism>
<comment type="catalytic activity">
    <reaction evidence="12">
        <text>5-amino-6-(5-phospho-D-ribitylamino)uracil + NADP(+) = 5-amino-6-(5-phospho-D-ribosylamino)uracil + NADPH + H(+)</text>
        <dbReference type="Rhea" id="RHEA:17845"/>
        <dbReference type="ChEBI" id="CHEBI:15378"/>
        <dbReference type="ChEBI" id="CHEBI:57783"/>
        <dbReference type="ChEBI" id="CHEBI:58349"/>
        <dbReference type="ChEBI" id="CHEBI:58421"/>
        <dbReference type="ChEBI" id="CHEBI:58453"/>
        <dbReference type="EC" id="1.1.1.193"/>
    </reaction>
</comment>
<dbReference type="SUPFAM" id="SSF53597">
    <property type="entry name" value="Dihydrofolate reductase-like"/>
    <property type="match status" value="1"/>
</dbReference>
<accession>A0A1Y1SCG6</accession>
<comment type="pathway">
    <text evidence="2 12">Cofactor biosynthesis; riboflavin biosynthesis; 5-amino-6-(D-ribitylamino)uracil from GTP: step 2/4.</text>
</comment>
<feature type="domain" description="CMP/dCMP-type deaminase" evidence="16">
    <location>
        <begin position="3"/>
        <end position="123"/>
    </location>
</feature>
<evidence type="ECO:0000256" key="15">
    <source>
        <dbReference type="PIRSR" id="PIRSR006769-3"/>
    </source>
</evidence>
<dbReference type="AlphaFoldDB" id="A0A1Y1SCG6"/>
<dbReference type="EC" id="1.1.1.193" evidence="12"/>
<keyword evidence="12" id="KW-0378">Hydrolase</keyword>
<dbReference type="PROSITE" id="PS51747">
    <property type="entry name" value="CYT_DCMP_DEAMINASES_2"/>
    <property type="match status" value="1"/>
</dbReference>
<evidence type="ECO:0000256" key="5">
    <source>
        <dbReference type="ARBA" id="ARBA00007417"/>
    </source>
</evidence>
<comment type="similarity">
    <text evidence="4 12">In the N-terminal section; belongs to the cytidine and deoxycytidylate deaminase family.</text>
</comment>
<evidence type="ECO:0000256" key="10">
    <source>
        <dbReference type="ARBA" id="ARBA00023002"/>
    </source>
</evidence>
<gene>
    <name evidence="17" type="ORF">ATO7_13513</name>
</gene>
<evidence type="ECO:0000256" key="8">
    <source>
        <dbReference type="ARBA" id="ARBA00022833"/>
    </source>
</evidence>
<feature type="binding site" evidence="14">
    <location>
        <position position="200"/>
    </location>
    <ligand>
        <name>NADP(+)</name>
        <dbReference type="ChEBI" id="CHEBI:58349"/>
    </ligand>
</feature>
<evidence type="ECO:0000256" key="14">
    <source>
        <dbReference type="PIRSR" id="PIRSR006769-2"/>
    </source>
</evidence>
<comment type="caution">
    <text evidence="17">The sequence shown here is derived from an EMBL/GenBank/DDBJ whole genome shotgun (WGS) entry which is preliminary data.</text>
</comment>
<dbReference type="Pfam" id="PF01872">
    <property type="entry name" value="RibD_C"/>
    <property type="match status" value="1"/>
</dbReference>
<reference evidence="17 18" key="1">
    <citation type="submission" date="2013-04" db="EMBL/GenBank/DDBJ databases">
        <title>Oceanococcus atlanticus 22II-S10r2 Genome Sequencing.</title>
        <authorList>
            <person name="Lai Q."/>
            <person name="Li G."/>
            <person name="Shao Z."/>
        </authorList>
    </citation>
    <scope>NUCLEOTIDE SEQUENCE [LARGE SCALE GENOMIC DNA]</scope>
    <source>
        <strain evidence="17 18">22II-S10r2</strain>
    </source>
</reference>
<dbReference type="NCBIfam" id="TIGR00227">
    <property type="entry name" value="ribD_Cterm"/>
    <property type="match status" value="1"/>
</dbReference>
<dbReference type="CDD" id="cd01284">
    <property type="entry name" value="Riboflavin_deaminase-reductase"/>
    <property type="match status" value="1"/>
</dbReference>
<dbReference type="PIRSF" id="PIRSF006769">
    <property type="entry name" value="RibD"/>
    <property type="match status" value="1"/>
</dbReference>
<feature type="binding site" evidence="14">
    <location>
        <position position="170"/>
    </location>
    <ligand>
        <name>NADP(+)</name>
        <dbReference type="ChEBI" id="CHEBI:58349"/>
    </ligand>
</feature>
<evidence type="ECO:0000256" key="7">
    <source>
        <dbReference type="ARBA" id="ARBA00022723"/>
    </source>
</evidence>
<comment type="function">
    <text evidence="1 12">Converts 2,5-diamino-6-(ribosylamino)-4(3h)-pyrimidinone 5'-phosphate into 5-amino-6-(ribosylamino)-2,4(1h,3h)-pyrimidinedione 5'-phosphate.</text>
</comment>
<dbReference type="OrthoDB" id="9800865at2"/>
<dbReference type="EMBL" id="AQQV01000003">
    <property type="protein sequence ID" value="ORE86318.1"/>
    <property type="molecule type" value="Genomic_DNA"/>
</dbReference>
<feature type="binding site" evidence="14">
    <location>
        <position position="196"/>
    </location>
    <ligand>
        <name>NADP(+)</name>
        <dbReference type="ChEBI" id="CHEBI:58349"/>
    </ligand>
</feature>
<feature type="active site" description="Proton donor" evidence="13">
    <location>
        <position position="54"/>
    </location>
</feature>
<dbReference type="InterPro" id="IPR050765">
    <property type="entry name" value="Riboflavin_Biosynth_HTPR"/>
</dbReference>
<feature type="binding site" evidence="15">
    <location>
        <position position="86"/>
    </location>
    <ligand>
        <name>Zn(2+)</name>
        <dbReference type="ChEBI" id="CHEBI:29105"/>
        <note>catalytic</note>
    </ligand>
</feature>
<evidence type="ECO:0000256" key="9">
    <source>
        <dbReference type="ARBA" id="ARBA00022857"/>
    </source>
</evidence>
<dbReference type="InterPro" id="IPR002125">
    <property type="entry name" value="CMP_dCMP_dom"/>
</dbReference>
<comment type="similarity">
    <text evidence="5 12">In the C-terminal section; belongs to the HTP reductase family.</text>
</comment>
<dbReference type="InterPro" id="IPR004794">
    <property type="entry name" value="Eubact_RibD"/>
</dbReference>
<dbReference type="GO" id="GO:0050661">
    <property type="term" value="F:NADP binding"/>
    <property type="evidence" value="ECO:0007669"/>
    <property type="project" value="InterPro"/>
</dbReference>
<dbReference type="InterPro" id="IPR024072">
    <property type="entry name" value="DHFR-like_dom_sf"/>
</dbReference>
<feature type="binding site" evidence="14">
    <location>
        <position position="207"/>
    </location>
    <ligand>
        <name>substrate</name>
    </ligand>
</feature>